<keyword evidence="5" id="KW-0812">Transmembrane</keyword>
<keyword evidence="9" id="KW-0472">Membrane</keyword>
<evidence type="ECO:0000256" key="10">
    <source>
        <dbReference type="ARBA" id="ARBA00023237"/>
    </source>
</evidence>
<evidence type="ECO:0000313" key="15">
    <source>
        <dbReference type="Proteomes" id="UP000672039"/>
    </source>
</evidence>
<keyword evidence="15" id="KW-1185">Reference proteome</keyword>
<evidence type="ECO:0000256" key="6">
    <source>
        <dbReference type="ARBA" id="ARBA00022729"/>
    </source>
</evidence>
<feature type="domain" description="Porin" evidence="13">
    <location>
        <begin position="12"/>
        <end position="307"/>
    </location>
</feature>
<feature type="signal peptide" evidence="12">
    <location>
        <begin position="1"/>
        <end position="21"/>
    </location>
</feature>
<protein>
    <submittedName>
        <fullName evidence="14">Porin</fullName>
    </submittedName>
</protein>
<name>A0ABX7WWS0_9GAMM</name>
<keyword evidence="8" id="KW-0626">Porin</keyword>
<organism evidence="14 15">
    <name type="scientific">Thiothrix litoralis</name>
    <dbReference type="NCBI Taxonomy" id="2891210"/>
    <lineage>
        <taxon>Bacteria</taxon>
        <taxon>Pseudomonadati</taxon>
        <taxon>Pseudomonadota</taxon>
        <taxon>Gammaproteobacteria</taxon>
        <taxon>Thiotrichales</taxon>
        <taxon>Thiotrichaceae</taxon>
        <taxon>Thiothrix</taxon>
    </lineage>
</organism>
<gene>
    <name evidence="14" type="ORF">J9253_02460</name>
</gene>
<dbReference type="RefSeq" id="WP_210223153.1">
    <property type="nucleotide sequence ID" value="NZ_CP072801.1"/>
</dbReference>
<dbReference type="Proteomes" id="UP000672039">
    <property type="component" value="Chromosome"/>
</dbReference>
<comment type="subcellular location">
    <subcellularLocation>
        <location evidence="1">Cell outer membrane</location>
        <topology evidence="1">Multi-pass membrane protein</topology>
    </subcellularLocation>
</comment>
<evidence type="ECO:0000313" key="14">
    <source>
        <dbReference type="EMBL" id="QTR46833.1"/>
    </source>
</evidence>
<dbReference type="Gene3D" id="2.40.160.10">
    <property type="entry name" value="Porin"/>
    <property type="match status" value="1"/>
</dbReference>
<feature type="region of interest" description="Disordered" evidence="11">
    <location>
        <begin position="169"/>
        <end position="194"/>
    </location>
</feature>
<keyword evidence="7" id="KW-0406">Ion transport</keyword>
<dbReference type="InterPro" id="IPR033900">
    <property type="entry name" value="Gram_neg_porin_domain"/>
</dbReference>
<evidence type="ECO:0000256" key="3">
    <source>
        <dbReference type="ARBA" id="ARBA00022448"/>
    </source>
</evidence>
<dbReference type="PANTHER" id="PTHR34501">
    <property type="entry name" value="PROTEIN YDDL-RELATED"/>
    <property type="match status" value="1"/>
</dbReference>
<keyword evidence="3" id="KW-0813">Transport</keyword>
<dbReference type="InterPro" id="IPR023614">
    <property type="entry name" value="Porin_dom_sf"/>
</dbReference>
<evidence type="ECO:0000256" key="2">
    <source>
        <dbReference type="ARBA" id="ARBA00011233"/>
    </source>
</evidence>
<dbReference type="InterPro" id="IPR050298">
    <property type="entry name" value="Gram-neg_bact_OMP"/>
</dbReference>
<keyword evidence="4" id="KW-1134">Transmembrane beta strand</keyword>
<comment type="subunit">
    <text evidence="2">Homotrimer.</text>
</comment>
<evidence type="ECO:0000256" key="7">
    <source>
        <dbReference type="ARBA" id="ARBA00023065"/>
    </source>
</evidence>
<evidence type="ECO:0000259" key="13">
    <source>
        <dbReference type="Pfam" id="PF13609"/>
    </source>
</evidence>
<accession>A0ABX7WWS0</accession>
<evidence type="ECO:0000256" key="4">
    <source>
        <dbReference type="ARBA" id="ARBA00022452"/>
    </source>
</evidence>
<evidence type="ECO:0000256" key="11">
    <source>
        <dbReference type="SAM" id="MobiDB-lite"/>
    </source>
</evidence>
<dbReference type="CDD" id="cd00342">
    <property type="entry name" value="gram_neg_porins"/>
    <property type="match status" value="1"/>
</dbReference>
<keyword evidence="6 12" id="KW-0732">Signal</keyword>
<keyword evidence="10" id="KW-0998">Cell outer membrane</keyword>
<reference evidence="14 15" key="1">
    <citation type="submission" date="2021-04" db="EMBL/GenBank/DDBJ databases">
        <title>Genomics, taxonomy and metabolism of representatives of sulfur bacteria of the genus Thiothrix: Thiothrix fructosivorans QT, Thiothrix unzii A1T and three new species, Thiothrix subterranea sp. nov., Thiothrix litoralis sp. nov. and 'Candidatus Thiothrix anitrata' sp. nov.</title>
        <authorList>
            <person name="Ravin N.V."/>
            <person name="Smolyakov D."/>
            <person name="Rudenko T.S."/>
            <person name="Mardanov A.V."/>
            <person name="Beletsky A.V."/>
            <person name="Markov N.D."/>
            <person name="Fomenkov A.I."/>
            <person name="Roberts R.J."/>
            <person name="Karnachuk O.V."/>
            <person name="Novikov A."/>
            <person name="Grabovich M.Y."/>
        </authorList>
    </citation>
    <scope>NUCLEOTIDE SEQUENCE [LARGE SCALE GENOMIC DNA]</scope>
    <source>
        <strain evidence="14 15">AS</strain>
    </source>
</reference>
<feature type="chain" id="PRO_5047310024" evidence="12">
    <location>
        <begin position="22"/>
        <end position="344"/>
    </location>
</feature>
<proteinExistence type="predicted"/>
<dbReference type="EMBL" id="CP072801">
    <property type="protein sequence ID" value="QTR46833.1"/>
    <property type="molecule type" value="Genomic_DNA"/>
</dbReference>
<evidence type="ECO:0000256" key="8">
    <source>
        <dbReference type="ARBA" id="ARBA00023114"/>
    </source>
</evidence>
<evidence type="ECO:0000256" key="5">
    <source>
        <dbReference type="ARBA" id="ARBA00022692"/>
    </source>
</evidence>
<sequence>MFQKSVFVLLPLAAMAQTSAAAELNLYGSLRTQIESVSPDTVTDEDYTGVRDAYSRIGAKLTHTLDNDVALEAKVELPVDSANGKIQGPWDQENDISDTADIRIAKVQASSPKYGTVWVGQDWLPYYNDIAYPVDYFSSYYSGFATFTTFRKDQTIAYSSPDMNGFTVNAAHSRGNGNADASGNKDDRNQATASYTRGDTKVALGVDDIGGADNRKIIGASLAQKLGDFYVGAKYEQHQSDVSDPTVYGHDGSSASNLFVQHSKGKHTLKGHIAKVDNYGDDIFHVGYDYQLNKKTKLFAEYYSEETGGAITTERGGYRDTYWTGGGKAIAAGLRYDFDTKLPK</sequence>
<dbReference type="SUPFAM" id="SSF56935">
    <property type="entry name" value="Porins"/>
    <property type="match status" value="1"/>
</dbReference>
<evidence type="ECO:0000256" key="1">
    <source>
        <dbReference type="ARBA" id="ARBA00004571"/>
    </source>
</evidence>
<evidence type="ECO:0000256" key="12">
    <source>
        <dbReference type="SAM" id="SignalP"/>
    </source>
</evidence>
<dbReference type="Pfam" id="PF13609">
    <property type="entry name" value="Porin_4"/>
    <property type="match status" value="1"/>
</dbReference>
<evidence type="ECO:0000256" key="9">
    <source>
        <dbReference type="ARBA" id="ARBA00023136"/>
    </source>
</evidence>
<dbReference type="PANTHER" id="PTHR34501:SF9">
    <property type="entry name" value="MAJOR OUTER MEMBRANE PROTEIN P.IA"/>
    <property type="match status" value="1"/>
</dbReference>